<proteinExistence type="predicted"/>
<gene>
    <name evidence="2" type="ORF">ANANG_G00029360</name>
</gene>
<dbReference type="EMBL" id="JAFIRN010000002">
    <property type="protein sequence ID" value="KAG5853733.1"/>
    <property type="molecule type" value="Genomic_DNA"/>
</dbReference>
<sequence>MLTLPPARPGHGGARAMCTTIMVLSTLAIVLRRRFANRVRPLDVDTTHCGDSGFHIMAHESTAASVFALLHMS</sequence>
<dbReference type="InterPro" id="IPR027937">
    <property type="entry name" value="PRCD"/>
</dbReference>
<feature type="transmembrane region" description="Helical" evidence="1">
    <location>
        <begin position="12"/>
        <end position="31"/>
    </location>
</feature>
<dbReference type="Proteomes" id="UP001044222">
    <property type="component" value="Unassembled WGS sequence"/>
</dbReference>
<organism evidence="2 3">
    <name type="scientific">Anguilla anguilla</name>
    <name type="common">European freshwater eel</name>
    <name type="synonym">Muraena anguilla</name>
    <dbReference type="NCBI Taxonomy" id="7936"/>
    <lineage>
        <taxon>Eukaryota</taxon>
        <taxon>Metazoa</taxon>
        <taxon>Chordata</taxon>
        <taxon>Craniata</taxon>
        <taxon>Vertebrata</taxon>
        <taxon>Euteleostomi</taxon>
        <taxon>Actinopterygii</taxon>
        <taxon>Neopterygii</taxon>
        <taxon>Teleostei</taxon>
        <taxon>Anguilliformes</taxon>
        <taxon>Anguillidae</taxon>
        <taxon>Anguilla</taxon>
    </lineage>
</organism>
<dbReference type="GO" id="GO:0042622">
    <property type="term" value="C:photoreceptor outer segment membrane"/>
    <property type="evidence" value="ECO:0007669"/>
    <property type="project" value="InterPro"/>
</dbReference>
<accession>A0A9D3MVN4</accession>
<comment type="caution">
    <text evidence="2">The sequence shown here is derived from an EMBL/GenBank/DDBJ whole genome shotgun (WGS) entry which is preliminary data.</text>
</comment>
<name>A0A9D3MVN4_ANGAN</name>
<protein>
    <submittedName>
        <fullName evidence="2">Uncharacterized protein</fullName>
    </submittedName>
</protein>
<reference evidence="2" key="1">
    <citation type="submission" date="2021-01" db="EMBL/GenBank/DDBJ databases">
        <title>A chromosome-scale assembly of European eel, Anguilla anguilla.</title>
        <authorList>
            <person name="Henkel C."/>
            <person name="Jong-Raadsen S.A."/>
            <person name="Dufour S."/>
            <person name="Weltzien F.-A."/>
            <person name="Palstra A.P."/>
            <person name="Pelster B."/>
            <person name="Spaink H.P."/>
            <person name="Van Den Thillart G.E."/>
            <person name="Jansen H."/>
            <person name="Zahm M."/>
            <person name="Klopp C."/>
            <person name="Cedric C."/>
            <person name="Louis A."/>
            <person name="Berthelot C."/>
            <person name="Parey E."/>
            <person name="Roest Crollius H."/>
            <person name="Montfort J."/>
            <person name="Robinson-Rechavi M."/>
            <person name="Bucao C."/>
            <person name="Bouchez O."/>
            <person name="Gislard M."/>
            <person name="Lluch J."/>
            <person name="Milhes M."/>
            <person name="Lampietro C."/>
            <person name="Lopez Roques C."/>
            <person name="Donnadieu C."/>
            <person name="Braasch I."/>
            <person name="Desvignes T."/>
            <person name="Postlethwait J."/>
            <person name="Bobe J."/>
            <person name="Guiguen Y."/>
            <person name="Dirks R."/>
        </authorList>
    </citation>
    <scope>NUCLEOTIDE SEQUENCE</scope>
    <source>
        <strain evidence="2">Tag_6206</strain>
        <tissue evidence="2">Liver</tissue>
    </source>
</reference>
<keyword evidence="1" id="KW-1133">Transmembrane helix</keyword>
<evidence type="ECO:0000313" key="2">
    <source>
        <dbReference type="EMBL" id="KAG5853733.1"/>
    </source>
</evidence>
<keyword evidence="3" id="KW-1185">Reference proteome</keyword>
<keyword evidence="1" id="KW-0472">Membrane</keyword>
<dbReference type="AlphaFoldDB" id="A0A9D3MVN4"/>
<keyword evidence="1" id="KW-0812">Transmembrane</keyword>
<dbReference type="Pfam" id="PF15201">
    <property type="entry name" value="Rod_cone_degen"/>
    <property type="match status" value="1"/>
</dbReference>
<evidence type="ECO:0000313" key="3">
    <source>
        <dbReference type="Proteomes" id="UP001044222"/>
    </source>
</evidence>
<evidence type="ECO:0000256" key="1">
    <source>
        <dbReference type="SAM" id="Phobius"/>
    </source>
</evidence>